<comment type="caution">
    <text evidence="3">Lacks conserved residue(s) required for the propagation of feature annotation.</text>
</comment>
<dbReference type="SUPFAM" id="SSF57196">
    <property type="entry name" value="EGF/Laminin"/>
    <property type="match status" value="1"/>
</dbReference>
<feature type="disulfide bond" evidence="3">
    <location>
        <begin position="880"/>
        <end position="889"/>
    </location>
</feature>
<evidence type="ECO:0000313" key="5">
    <source>
        <dbReference type="Proteomes" id="UP001152795"/>
    </source>
</evidence>
<dbReference type="SUPFAM" id="SSF57184">
    <property type="entry name" value="Growth factor receptor domain"/>
    <property type="match status" value="3"/>
</dbReference>
<dbReference type="InterPro" id="IPR011641">
    <property type="entry name" value="Tyr-kin_ephrin_A/B_rcpt-like"/>
</dbReference>
<dbReference type="PANTHER" id="PTHR24046:SF5">
    <property type="entry name" value="EGF-LIKE DOMAIN-CONTAINING PROTEIN"/>
    <property type="match status" value="1"/>
</dbReference>
<dbReference type="InterPro" id="IPR000421">
    <property type="entry name" value="FA58C"/>
</dbReference>
<dbReference type="PROSITE" id="PS50026">
    <property type="entry name" value="EGF_3"/>
    <property type="match status" value="1"/>
</dbReference>
<dbReference type="PROSITE" id="PS50022">
    <property type="entry name" value="FA58C_3"/>
    <property type="match status" value="1"/>
</dbReference>
<dbReference type="AlphaFoldDB" id="A0A7D9JGB8"/>
<dbReference type="Gene3D" id="2.10.50.10">
    <property type="entry name" value="Tumor Necrosis Factor Receptor, subunit A, domain 2"/>
    <property type="match status" value="5"/>
</dbReference>
<dbReference type="SUPFAM" id="SSF49785">
    <property type="entry name" value="Galactose-binding domain-like"/>
    <property type="match status" value="1"/>
</dbReference>
<dbReference type="SMART" id="SM01411">
    <property type="entry name" value="Ephrin_rec_like"/>
    <property type="match status" value="8"/>
</dbReference>
<keyword evidence="3" id="KW-0245">EGF-like domain</keyword>
<dbReference type="PANTHER" id="PTHR24046">
    <property type="entry name" value="SIGNAL PEPTIDE, CUB AND EGF-LIKE DOMAIN-CONTAINING"/>
    <property type="match status" value="1"/>
</dbReference>
<keyword evidence="5" id="KW-1185">Reference proteome</keyword>
<dbReference type="GO" id="GO:0007165">
    <property type="term" value="P:signal transduction"/>
    <property type="evidence" value="ECO:0007669"/>
    <property type="project" value="TreeGrafter"/>
</dbReference>
<dbReference type="OrthoDB" id="413581at2759"/>
<dbReference type="PROSITE" id="PS00022">
    <property type="entry name" value="EGF_1"/>
    <property type="match status" value="1"/>
</dbReference>
<dbReference type="CDD" id="cd00054">
    <property type="entry name" value="EGF_CA"/>
    <property type="match status" value="1"/>
</dbReference>
<dbReference type="EMBL" id="CACRXK020016012">
    <property type="protein sequence ID" value="CAB4029211.1"/>
    <property type="molecule type" value="Genomic_DNA"/>
</dbReference>
<dbReference type="PROSITE" id="PS50024">
    <property type="entry name" value="SEA"/>
    <property type="match status" value="1"/>
</dbReference>
<dbReference type="Pfam" id="PF00754">
    <property type="entry name" value="F5_F8_type_C"/>
    <property type="match status" value="1"/>
</dbReference>
<dbReference type="InterPro" id="IPR035914">
    <property type="entry name" value="Sperma_CUB_dom_sf"/>
</dbReference>
<accession>A0A7D9JGB8</accession>
<gene>
    <name evidence="4" type="ORF">PACLA_8A070918</name>
</gene>
<comment type="caution">
    <text evidence="4">The sequence shown here is derived from an EMBL/GenBank/DDBJ whole genome shotgun (WGS) entry which is preliminary data.</text>
</comment>
<organism evidence="4 5">
    <name type="scientific">Paramuricea clavata</name>
    <name type="common">Red gorgonian</name>
    <name type="synonym">Violescent sea-whip</name>
    <dbReference type="NCBI Taxonomy" id="317549"/>
    <lineage>
        <taxon>Eukaryota</taxon>
        <taxon>Metazoa</taxon>
        <taxon>Cnidaria</taxon>
        <taxon>Anthozoa</taxon>
        <taxon>Octocorallia</taxon>
        <taxon>Malacalcyonacea</taxon>
        <taxon>Plexauridae</taxon>
        <taxon>Paramuricea</taxon>
    </lineage>
</organism>
<name>A0A7D9JGB8_PARCT</name>
<dbReference type="InterPro" id="IPR000152">
    <property type="entry name" value="EGF-type_Asp/Asn_hydroxyl_site"/>
</dbReference>
<dbReference type="PROSITE" id="PS00010">
    <property type="entry name" value="ASX_HYDROXYL"/>
    <property type="match status" value="1"/>
</dbReference>
<dbReference type="GO" id="GO:0009986">
    <property type="term" value="C:cell surface"/>
    <property type="evidence" value="ECO:0007669"/>
    <property type="project" value="TreeGrafter"/>
</dbReference>
<dbReference type="InterPro" id="IPR009030">
    <property type="entry name" value="Growth_fac_rcpt_cys_sf"/>
</dbReference>
<dbReference type="SMART" id="SM00181">
    <property type="entry name" value="EGF"/>
    <property type="match status" value="3"/>
</dbReference>
<dbReference type="SUPFAM" id="SSF82671">
    <property type="entry name" value="SEA domain"/>
    <property type="match status" value="1"/>
</dbReference>
<sequence>MGAFEMRLFEAAILLFCCVFQHGQAADHTVFGLCDVGDVISARNGSLVVSKGRDCTRVILAPRGWRIKFTLHEIDMFDAVAFIHDGGTVTGTLKYEQGIRVLLAGSKPIVFYSSSNALLVHTDRISSNGNKFNATFEVLPHPLDKCACLPTVSARTVCSFPPYDDTGRFYQDEDELKKTCKTSCDAGHEIVEKYTSSIGVIDTTSTCSLHLDMPNSVWVTLPPDKAARLFNYPNLISCTKVKPVTRVVSVYTFTYANISCAKLNISVIENGVYNFLVSNRSTSYVGECYKDTLGNCTVRPVLSTCYMPSNRNIYVVKIQIQDNIQMAENETMTRKLFDTLYGNVSANLKNRVQWYVTNDLLANNATAIKFNPLGSDPVIPYTSCPANYATTGQGNNPGNFLQNCISCPLHTYKHFFAILYQSQCQQCSSKKRRLPNESMCVNGTKVYPKPSNVNCLHSCALGKFFNNDSGICDWCDYGYFQNSTTAFNPVCHRCPAGNTTAFVGAGNENDCMHQCRKGQFTKFPSCFDCGIGYFMPYEGNRFPKCYKCPPGNTTLTANGTGCVDQCILGEYFNITQGMCVLCPNNTYQNETTPSNMRSCKMCPTNRVTLSTGAISVDACLGPCSAGQYLNATSRSCKLCPVNTYEDEHRTSFMCKKCPQHKITQNKGSTKISQCIYPCNEGEFFNLTSEACEMCPNNTYQNNIGQGSCKPCTGKMFTLKPGSKGCIAPCNRGEFLNKSAEACENCPVGYFQNETNYLLPMCLACPLDYYTDKLGSHVCTACPEQGITIVTAATVMSACIECGRGYYLNKTLRSCEKCSKGFYQDQQEYRNESCIKCASANLTTLRSGAKSAEECVGYCASLPCLNGGKCTNLDNDFNCTCLEHLGGKQCQAILDYNNADRMEISVRFINLVWNNNLSNPDTRDFMELANRIENAVRGDLKNDTTFRTVKVEKFIRGSVISNLTFNYVAGTVFNNSLDTLTRAAADGKIGDLTVNSSSFKIVNYTCGTPLGMENGRIPDGGITSANEANYHPFSNARLNHNGPGWTPQVNRIEDAFLQIDFQEVVMLTGIATQGSSYQGGNWLESYQFNYSVDGSTWLEYKEETNQPKTD</sequence>
<dbReference type="InterPro" id="IPR000742">
    <property type="entry name" value="EGF"/>
</dbReference>
<dbReference type="Gene3D" id="2.60.120.260">
    <property type="entry name" value="Galactose-binding domain-like"/>
    <property type="match status" value="1"/>
</dbReference>
<reference evidence="4" key="1">
    <citation type="submission" date="2020-04" db="EMBL/GenBank/DDBJ databases">
        <authorList>
            <person name="Alioto T."/>
            <person name="Alioto T."/>
            <person name="Gomez Garrido J."/>
        </authorList>
    </citation>
    <scope>NUCLEOTIDE SEQUENCE</scope>
    <source>
        <strain evidence="4">A484AB</strain>
    </source>
</reference>
<dbReference type="Pfam" id="PF07699">
    <property type="entry name" value="Ephrin_rec_like"/>
    <property type="match status" value="6"/>
</dbReference>
<keyword evidence="2 3" id="KW-1015">Disulfide bond</keyword>
<evidence type="ECO:0000256" key="1">
    <source>
        <dbReference type="ARBA" id="ARBA00022737"/>
    </source>
</evidence>
<dbReference type="PROSITE" id="PS01285">
    <property type="entry name" value="FA58C_1"/>
    <property type="match status" value="1"/>
</dbReference>
<keyword evidence="1" id="KW-0677">Repeat</keyword>
<dbReference type="Gene3D" id="2.10.25.10">
    <property type="entry name" value="Laminin"/>
    <property type="match status" value="1"/>
</dbReference>
<protein>
    <submittedName>
        <fullName evidence="4">Signal peptide, CUB and EGF-like domain-containing 1</fullName>
    </submittedName>
</protein>
<dbReference type="Pfam" id="PF00008">
    <property type="entry name" value="EGF"/>
    <property type="match status" value="1"/>
</dbReference>
<dbReference type="SUPFAM" id="SSF49854">
    <property type="entry name" value="Spermadhesin, CUB domain"/>
    <property type="match status" value="1"/>
</dbReference>
<dbReference type="InterPro" id="IPR000082">
    <property type="entry name" value="SEA_dom"/>
</dbReference>
<dbReference type="InterPro" id="IPR008979">
    <property type="entry name" value="Galactose-bd-like_sf"/>
</dbReference>
<proteinExistence type="predicted"/>
<evidence type="ECO:0000256" key="2">
    <source>
        <dbReference type="ARBA" id="ARBA00023157"/>
    </source>
</evidence>
<dbReference type="InterPro" id="IPR036364">
    <property type="entry name" value="SEA_dom_sf"/>
</dbReference>
<dbReference type="Proteomes" id="UP001152795">
    <property type="component" value="Unassembled WGS sequence"/>
</dbReference>
<dbReference type="GO" id="GO:0005615">
    <property type="term" value="C:extracellular space"/>
    <property type="evidence" value="ECO:0007669"/>
    <property type="project" value="TreeGrafter"/>
</dbReference>
<dbReference type="InterPro" id="IPR052071">
    <property type="entry name" value="SCUB_EGF-like_domain"/>
</dbReference>
<evidence type="ECO:0000313" key="4">
    <source>
        <dbReference type="EMBL" id="CAB4029211.1"/>
    </source>
</evidence>
<evidence type="ECO:0000256" key="3">
    <source>
        <dbReference type="PROSITE-ProRule" id="PRU00076"/>
    </source>
</evidence>